<evidence type="ECO:0000256" key="2">
    <source>
        <dbReference type="ARBA" id="ARBA00022963"/>
    </source>
</evidence>
<dbReference type="CDD" id="cd07208">
    <property type="entry name" value="Pat_hypo_Ecoli_yjju_like"/>
    <property type="match status" value="1"/>
</dbReference>
<dbReference type="InterPro" id="IPR037483">
    <property type="entry name" value="YjjU-like"/>
</dbReference>
<feature type="short sequence motif" description="GXSXG" evidence="4">
    <location>
        <begin position="39"/>
        <end position="43"/>
    </location>
</feature>
<keyword evidence="3 4" id="KW-0443">Lipid metabolism</keyword>
<name>A0ABS2GTI1_9BURK</name>
<evidence type="ECO:0000313" key="6">
    <source>
        <dbReference type="EMBL" id="MBM6929140.1"/>
    </source>
</evidence>
<feature type="active site" description="Proton acceptor" evidence="4">
    <location>
        <position position="161"/>
    </location>
</feature>
<feature type="domain" description="PNPLA" evidence="5">
    <location>
        <begin position="8"/>
        <end position="174"/>
    </location>
</feature>
<protein>
    <submittedName>
        <fullName evidence="6">Patatin family protein</fullName>
    </submittedName>
</protein>
<evidence type="ECO:0000256" key="1">
    <source>
        <dbReference type="ARBA" id="ARBA00022801"/>
    </source>
</evidence>
<evidence type="ECO:0000256" key="4">
    <source>
        <dbReference type="PROSITE-ProRule" id="PRU01161"/>
    </source>
</evidence>
<feature type="active site" description="Nucleophile" evidence="4">
    <location>
        <position position="41"/>
    </location>
</feature>
<dbReference type="Pfam" id="PF01734">
    <property type="entry name" value="Patatin"/>
    <property type="match status" value="1"/>
</dbReference>
<dbReference type="InterPro" id="IPR016035">
    <property type="entry name" value="Acyl_Trfase/lysoPLipase"/>
</dbReference>
<sequence length="285" mass="32152">MTVHRLGIVVEGGGIRGIYAAGVLDVLSDLHLPVKGVIGVSAGAIHGCSFVAGQKGRSLRFYKRFITDDRFFSFKSLIKTGNLVDTQFCYHDIPYIYDPFDNNAFMQSGIDFYVTCTNVETGQAEYLLLSDMNKELDGLRASASLPYVSQIVQFRGKKLLDGGCSDRIPLKAFERLGFDRNIVISTQPREHKVKDRDAYLAKLFYRKYPQFCRVFSHSPTAYEQTQKDIDQAVNDKTAFVIRPRVSLGIKRLTHSPLDVQKGYDQGRQDALNLIPALEEWLGKYC</sequence>
<proteinExistence type="predicted"/>
<dbReference type="Proteomes" id="UP000777002">
    <property type="component" value="Unassembled WGS sequence"/>
</dbReference>
<organism evidence="6 7">
    <name type="scientific">Parasutterella secunda</name>
    <dbReference type="NCBI Taxonomy" id="626947"/>
    <lineage>
        <taxon>Bacteria</taxon>
        <taxon>Pseudomonadati</taxon>
        <taxon>Pseudomonadota</taxon>
        <taxon>Betaproteobacteria</taxon>
        <taxon>Burkholderiales</taxon>
        <taxon>Sutterellaceae</taxon>
        <taxon>Parasutterella</taxon>
    </lineage>
</organism>
<evidence type="ECO:0000259" key="5">
    <source>
        <dbReference type="PROSITE" id="PS51635"/>
    </source>
</evidence>
<evidence type="ECO:0000313" key="7">
    <source>
        <dbReference type="Proteomes" id="UP000777002"/>
    </source>
</evidence>
<reference evidence="6 7" key="1">
    <citation type="journal article" date="2021" name="Sci. Rep.">
        <title>The distribution of antibiotic resistance genes in chicken gut microbiota commensals.</title>
        <authorList>
            <person name="Juricova H."/>
            <person name="Matiasovicova J."/>
            <person name="Kubasova T."/>
            <person name="Cejkova D."/>
            <person name="Rychlik I."/>
        </authorList>
    </citation>
    <scope>NUCLEOTIDE SEQUENCE [LARGE SCALE GENOMIC DNA]</scope>
    <source>
        <strain evidence="6 7">An562</strain>
    </source>
</reference>
<dbReference type="PANTHER" id="PTHR14226:SF25">
    <property type="entry name" value="PHOSPHOESTERASE"/>
    <property type="match status" value="1"/>
</dbReference>
<dbReference type="Gene3D" id="3.40.1090.10">
    <property type="entry name" value="Cytosolic phospholipase A2 catalytic domain"/>
    <property type="match status" value="2"/>
</dbReference>
<keyword evidence="2 4" id="KW-0442">Lipid degradation</keyword>
<feature type="short sequence motif" description="GXGXXG" evidence="4">
    <location>
        <begin position="12"/>
        <end position="17"/>
    </location>
</feature>
<dbReference type="EMBL" id="JACJKX010000014">
    <property type="protein sequence ID" value="MBM6929140.1"/>
    <property type="molecule type" value="Genomic_DNA"/>
</dbReference>
<gene>
    <name evidence="6" type="ORF">H5985_07655</name>
</gene>
<keyword evidence="1 4" id="KW-0378">Hydrolase</keyword>
<dbReference type="InterPro" id="IPR050301">
    <property type="entry name" value="NTE"/>
</dbReference>
<evidence type="ECO:0000256" key="3">
    <source>
        <dbReference type="ARBA" id="ARBA00023098"/>
    </source>
</evidence>
<dbReference type="InterPro" id="IPR045943">
    <property type="entry name" value="DUF6363"/>
</dbReference>
<dbReference type="Pfam" id="PF19890">
    <property type="entry name" value="DUF6363"/>
    <property type="match status" value="1"/>
</dbReference>
<feature type="short sequence motif" description="DGA/G" evidence="4">
    <location>
        <begin position="161"/>
        <end position="163"/>
    </location>
</feature>
<accession>A0ABS2GTI1</accession>
<dbReference type="InterPro" id="IPR002641">
    <property type="entry name" value="PNPLA_dom"/>
</dbReference>
<dbReference type="PROSITE" id="PS51635">
    <property type="entry name" value="PNPLA"/>
    <property type="match status" value="1"/>
</dbReference>
<dbReference type="RefSeq" id="WP_205050726.1">
    <property type="nucleotide sequence ID" value="NZ_JACJKX010000014.1"/>
</dbReference>
<comment type="caution">
    <text evidence="6">The sequence shown here is derived from an EMBL/GenBank/DDBJ whole genome shotgun (WGS) entry which is preliminary data.</text>
</comment>
<dbReference type="SUPFAM" id="SSF52151">
    <property type="entry name" value="FabD/lysophospholipase-like"/>
    <property type="match status" value="1"/>
</dbReference>
<dbReference type="PANTHER" id="PTHR14226">
    <property type="entry name" value="NEUROPATHY TARGET ESTERASE/SWISS CHEESE D.MELANOGASTER"/>
    <property type="match status" value="1"/>
</dbReference>
<keyword evidence="7" id="KW-1185">Reference proteome</keyword>